<name>A0A9W6SN08_9ACTN</name>
<dbReference type="EMBL" id="BSTX01000002">
    <property type="protein sequence ID" value="GLZ78767.1"/>
    <property type="molecule type" value="Genomic_DNA"/>
</dbReference>
<reference evidence="1" key="1">
    <citation type="submission" date="2023-03" db="EMBL/GenBank/DDBJ databases">
        <title>Actinorhabdospora filicis NBRC 111898.</title>
        <authorList>
            <person name="Ichikawa N."/>
            <person name="Sato H."/>
            <person name="Tonouchi N."/>
        </authorList>
    </citation>
    <scope>NUCLEOTIDE SEQUENCE</scope>
    <source>
        <strain evidence="1">NBRC 111898</strain>
    </source>
</reference>
<sequence>MICSARGCREAAVWALRWRNPKIHDASRVKTWLACEGHRRSLESFLAARDFPVRAEPFTAPPAA</sequence>
<dbReference type="Proteomes" id="UP001165079">
    <property type="component" value="Unassembled WGS sequence"/>
</dbReference>
<comment type="caution">
    <text evidence="1">The sequence shown here is derived from an EMBL/GenBank/DDBJ whole genome shotgun (WGS) entry which is preliminary data.</text>
</comment>
<evidence type="ECO:0000313" key="1">
    <source>
        <dbReference type="EMBL" id="GLZ78767.1"/>
    </source>
</evidence>
<dbReference type="RefSeq" id="WP_285663911.1">
    <property type="nucleotide sequence ID" value="NZ_BSTX01000002.1"/>
</dbReference>
<keyword evidence="2" id="KW-1185">Reference proteome</keyword>
<accession>A0A9W6SN08</accession>
<proteinExistence type="predicted"/>
<protein>
    <recommendedName>
        <fullName evidence="3">Acetone carboxylase</fullName>
    </recommendedName>
</protein>
<evidence type="ECO:0000313" key="2">
    <source>
        <dbReference type="Proteomes" id="UP001165079"/>
    </source>
</evidence>
<evidence type="ECO:0008006" key="3">
    <source>
        <dbReference type="Google" id="ProtNLM"/>
    </source>
</evidence>
<dbReference type="AlphaFoldDB" id="A0A9W6SN08"/>
<organism evidence="1 2">
    <name type="scientific">Actinorhabdospora filicis</name>
    <dbReference type="NCBI Taxonomy" id="1785913"/>
    <lineage>
        <taxon>Bacteria</taxon>
        <taxon>Bacillati</taxon>
        <taxon>Actinomycetota</taxon>
        <taxon>Actinomycetes</taxon>
        <taxon>Micromonosporales</taxon>
        <taxon>Micromonosporaceae</taxon>
        <taxon>Actinorhabdospora</taxon>
    </lineage>
</organism>
<gene>
    <name evidence="1" type="ORF">Afil01_35740</name>
</gene>